<evidence type="ECO:0000313" key="5">
    <source>
        <dbReference type="Proteomes" id="UP000044806"/>
    </source>
</evidence>
<evidence type="ECO:0000313" key="2">
    <source>
        <dbReference type="EMBL" id="CRZ83470.1"/>
    </source>
</evidence>
<sequence>MVAERKLLWVNQLGCAFVGIVPLALISEKLNAYWFQIRVAFRQGLLGLADSYTNTPWLTWLSRS</sequence>
<keyword evidence="1" id="KW-0812">Transmembrane</keyword>
<keyword evidence="1" id="KW-0472">Membrane</keyword>
<dbReference type="EMBL" id="CWQY01000024">
    <property type="protein sequence ID" value="CSD05331.1"/>
    <property type="molecule type" value="Genomic_DNA"/>
</dbReference>
<organism evidence="3 4">
    <name type="scientific">Vibrio cholerae</name>
    <dbReference type="NCBI Taxonomy" id="666"/>
    <lineage>
        <taxon>Bacteria</taxon>
        <taxon>Pseudomonadati</taxon>
        <taxon>Pseudomonadota</taxon>
        <taxon>Gammaproteobacteria</taxon>
        <taxon>Vibrionales</taxon>
        <taxon>Vibrionaceae</taxon>
        <taxon>Vibrio</taxon>
    </lineage>
</organism>
<evidence type="ECO:0000313" key="4">
    <source>
        <dbReference type="Proteomes" id="UP000041770"/>
    </source>
</evidence>
<accession>A0A656AEE6</accession>
<keyword evidence="1" id="KW-1133">Transmembrane helix</keyword>
<proteinExistence type="predicted"/>
<dbReference type="Proteomes" id="UP000041770">
    <property type="component" value="Unassembled WGS sequence"/>
</dbReference>
<dbReference type="Proteomes" id="UP000044806">
    <property type="component" value="Unassembled WGS sequence"/>
</dbReference>
<evidence type="ECO:0000313" key="3">
    <source>
        <dbReference type="EMBL" id="CSD05331.1"/>
    </source>
</evidence>
<feature type="transmembrane region" description="Helical" evidence="1">
    <location>
        <begin position="7"/>
        <end position="26"/>
    </location>
</feature>
<reference evidence="4 5" key="1">
    <citation type="submission" date="2015-07" db="EMBL/GenBank/DDBJ databases">
        <authorList>
            <consortium name="Pathogen Informatics"/>
        </authorList>
    </citation>
    <scope>NUCLEOTIDE SEQUENCE [LARGE SCALE GENOMIC DNA]</scope>
    <source>
        <strain evidence="3 4">A316</strain>
        <strain evidence="2 5">A51</strain>
    </source>
</reference>
<name>A0A656AEE6_VIBCL</name>
<protein>
    <submittedName>
        <fullName evidence="3">Uncharacterized protein</fullName>
    </submittedName>
</protein>
<evidence type="ECO:0000256" key="1">
    <source>
        <dbReference type="SAM" id="Phobius"/>
    </source>
</evidence>
<dbReference type="EMBL" id="CWOW01000001">
    <property type="protein sequence ID" value="CRZ83470.1"/>
    <property type="molecule type" value="Genomic_DNA"/>
</dbReference>
<gene>
    <name evidence="2" type="ORF">ERS013165_00312</name>
    <name evidence="3" type="ORF">ERS013200_03021</name>
</gene>
<dbReference type="AlphaFoldDB" id="A0A656AEE6"/>